<dbReference type="InterPro" id="IPR041644">
    <property type="entry name" value="GNAT_C"/>
</dbReference>
<evidence type="ECO:0000259" key="1">
    <source>
        <dbReference type="Pfam" id="PF18082"/>
    </source>
</evidence>
<evidence type="ECO:0008006" key="4">
    <source>
        <dbReference type="Google" id="ProtNLM"/>
    </source>
</evidence>
<dbReference type="EMBL" id="CADCWI010000005">
    <property type="protein sequence ID" value="CAA9540195.1"/>
    <property type="molecule type" value="Genomic_DNA"/>
</dbReference>
<name>A0A6J4U6T6_9BACT</name>
<proteinExistence type="predicted"/>
<dbReference type="InterPro" id="IPR041273">
    <property type="entry name" value="NAT_N"/>
</dbReference>
<organism evidence="3">
    <name type="scientific">uncultured Thermomicrobiales bacterium</name>
    <dbReference type="NCBI Taxonomy" id="1645740"/>
    <lineage>
        <taxon>Bacteria</taxon>
        <taxon>Pseudomonadati</taxon>
        <taxon>Thermomicrobiota</taxon>
        <taxon>Thermomicrobia</taxon>
        <taxon>Thermomicrobiales</taxon>
        <taxon>environmental samples</taxon>
    </lineage>
</organism>
<accession>A0A6J4U6T6</accession>
<sequence length="344" mass="39178">MTTQTVGFDTVEHVREALAETEPTRRLLDQIEDAGSPQVEIGLPHIDDLPHILLDLAVPQKDINPIVAMMPTPERTEGMCWLVERCAWLLVRDIGSLDERVGLPDLPESFGPIRRYFYVYVFVATLPHVQAYCRAREIPDDTLRHTLMDLGRKMALHRRRHGVGGFDLQGWLTLHFRGAIFDLGRLQFQPARLGARMAEAMTEAGLACGPDDLTLSVHITNSMGPMSPSACGAAFERARSFFARHFPEESYRTAVCHSWLLDDQLGEYLPESSNIIRFQRRFKRAYRSDADDLNVLRFVFDRVGISGDEILLDDLPQTTHLERSMVRHLRSGRHWYGATGWLEL</sequence>
<dbReference type="Pfam" id="PF18082">
    <property type="entry name" value="NAT_N"/>
    <property type="match status" value="1"/>
</dbReference>
<evidence type="ECO:0000259" key="2">
    <source>
        <dbReference type="Pfam" id="PF18164"/>
    </source>
</evidence>
<evidence type="ECO:0000313" key="3">
    <source>
        <dbReference type="EMBL" id="CAA9540195.1"/>
    </source>
</evidence>
<feature type="domain" description="N-acyltransferase N-terminal" evidence="1">
    <location>
        <begin position="47"/>
        <end position="178"/>
    </location>
</feature>
<reference evidence="3" key="1">
    <citation type="submission" date="2020-02" db="EMBL/GenBank/DDBJ databases">
        <authorList>
            <person name="Meier V. D."/>
        </authorList>
    </citation>
    <scope>NUCLEOTIDE SEQUENCE</scope>
    <source>
        <strain evidence="3">AVDCRST_MAG43</strain>
    </source>
</reference>
<dbReference type="Pfam" id="PF18164">
    <property type="entry name" value="GNAT_C"/>
    <property type="match status" value="1"/>
</dbReference>
<protein>
    <recommendedName>
        <fullName evidence="4">Acyltransferase</fullName>
    </recommendedName>
</protein>
<feature type="domain" description="GNAT-like C-terminal" evidence="2">
    <location>
        <begin position="180"/>
        <end position="342"/>
    </location>
</feature>
<dbReference type="Gene3D" id="3.40.630.120">
    <property type="match status" value="1"/>
</dbReference>
<dbReference type="AlphaFoldDB" id="A0A6J4U6T6"/>
<gene>
    <name evidence="3" type="ORF">AVDCRST_MAG43-61</name>
</gene>